<evidence type="ECO:0000313" key="2">
    <source>
        <dbReference type="EMBL" id="GKT35120.1"/>
    </source>
</evidence>
<feature type="non-terminal residue" evidence="2">
    <location>
        <position position="911"/>
    </location>
</feature>
<accession>A0ABQ5KRM0</accession>
<dbReference type="InterPro" id="IPR052603">
    <property type="entry name" value="EFCB6"/>
</dbReference>
<evidence type="ECO:0000259" key="1">
    <source>
        <dbReference type="PROSITE" id="PS50222"/>
    </source>
</evidence>
<sequence length="911" mass="101542">MSNAFDRDIEPVKLKILGLYSHKHPRVRDFFRSYDRLRSGFVTEDQFARVLETSSLHVSESDLAALYQYYGVYPSPMKRMINYRKFVEFLEQSGLETTSSSAFKPFGAMTKKKISLADSMKDDSLHRTISMLQKLCETAGINLRPLLKPFDKLNTGKITRSQFFRAMGAVSSRSTMLSDEDLKLLADTYTDGPGIVNYYPLVHMVEKNVAATCPMVSVPIHSVPEKTKGTTTFVSIFDKAEHPTPDLILSRLHDSCLRYGINVRAFFIPHDPRRTGKVTTPTFKSTLCTAFHGRESISDEELTVLSHGFAVDEAGAKYVKYSKVCDIIERMNETHEILVLGKTQPHLTSQHTHAHTHTGKIPEVTSEHQFTLPSPLPASVSRCMRTQPHLTSQHTHAHTHTGKIPEVTSEHQFTLPSPLPASVSRCMRVFQIHRPELHRYFRILDKQCRGLVSRKKFEHVLGTLCPVDDHKKDCIHTADPHELSALFLVSEKPKWHLSAKTPLDMVESGGLVDWIGFLRCMDPQYDSLPQERGTMPMDATLTDGSVLPSTISLEQTTSMLPHQAQHQGSAEAYTISASSFPSLLASSLSSLLSHSYTHKVRLGEFVSDPLKHNKVSVGALIRSMGGVGVSMSAVQGCAWGVWYNLISESINKTVIQTKVKSSGVREARVAKGVGIDSVVRSDIVSKIQEACKCLSADSMIAPGITLVSMSDDPTFIVDVNYSQIPFKLLFEDVERVYIDTGSQSPLDATLDECRPSAFTYKGVSVYEEEQSRKQGKPFAVSGSTTSTMGTSDDHSALLARIRRDFYKLNISPVPIFRSFDPLRSGHVSRLQFQRVLSMCKVLCVTDELYLNKMTDHFTSRTGRHKGMVDYVMFTNEVLKGDPALKQASGADREETVGTMIEGDDHFASATQ</sequence>
<comment type="caution">
    <text evidence="2">The sequence shown here is derived from an EMBL/GenBank/DDBJ whole genome shotgun (WGS) entry which is preliminary data.</text>
</comment>
<dbReference type="Gene3D" id="1.10.238.10">
    <property type="entry name" value="EF-hand"/>
    <property type="match status" value="1"/>
</dbReference>
<dbReference type="PANTHER" id="PTHR20875:SF0">
    <property type="entry name" value="GH12158P"/>
    <property type="match status" value="1"/>
</dbReference>
<dbReference type="InterPro" id="IPR002048">
    <property type="entry name" value="EF_hand_dom"/>
</dbReference>
<keyword evidence="3" id="KW-1185">Reference proteome</keyword>
<feature type="domain" description="EF-hand" evidence="1">
    <location>
        <begin position="22"/>
        <end position="57"/>
    </location>
</feature>
<dbReference type="PANTHER" id="PTHR20875">
    <property type="entry name" value="EF-HAND CALCIUM-BINDING DOMAIN-CONTAINING PROTEIN 6-RELATED"/>
    <property type="match status" value="1"/>
</dbReference>
<reference evidence="2" key="1">
    <citation type="submission" date="2022-03" db="EMBL/GenBank/DDBJ databases">
        <title>Draft genome sequence of Aduncisulcus paluster, a free-living microaerophilic Fornicata.</title>
        <authorList>
            <person name="Yuyama I."/>
            <person name="Kume K."/>
            <person name="Tamura T."/>
            <person name="Inagaki Y."/>
            <person name="Hashimoto T."/>
        </authorList>
    </citation>
    <scope>NUCLEOTIDE SEQUENCE</scope>
    <source>
        <strain evidence="2">NY0171</strain>
    </source>
</reference>
<dbReference type="InterPro" id="IPR011992">
    <property type="entry name" value="EF-hand-dom_pair"/>
</dbReference>
<proteinExistence type="predicted"/>
<dbReference type="Proteomes" id="UP001057375">
    <property type="component" value="Unassembled WGS sequence"/>
</dbReference>
<protein>
    <recommendedName>
        <fullName evidence="1">EF-hand domain-containing protein</fullName>
    </recommendedName>
</protein>
<evidence type="ECO:0000313" key="3">
    <source>
        <dbReference type="Proteomes" id="UP001057375"/>
    </source>
</evidence>
<gene>
    <name evidence="2" type="ORF">ADUPG1_008344</name>
</gene>
<dbReference type="EMBL" id="BQXS01010924">
    <property type="protein sequence ID" value="GKT35120.1"/>
    <property type="molecule type" value="Genomic_DNA"/>
</dbReference>
<dbReference type="PROSITE" id="PS50222">
    <property type="entry name" value="EF_HAND_2"/>
    <property type="match status" value="1"/>
</dbReference>
<dbReference type="SUPFAM" id="SSF47473">
    <property type="entry name" value="EF-hand"/>
    <property type="match status" value="2"/>
</dbReference>
<name>A0ABQ5KRM0_9EUKA</name>
<organism evidence="2 3">
    <name type="scientific">Aduncisulcus paluster</name>
    <dbReference type="NCBI Taxonomy" id="2918883"/>
    <lineage>
        <taxon>Eukaryota</taxon>
        <taxon>Metamonada</taxon>
        <taxon>Carpediemonas-like organisms</taxon>
        <taxon>Aduncisulcus</taxon>
    </lineage>
</organism>